<keyword evidence="2" id="KW-1185">Reference proteome</keyword>
<reference evidence="1 2" key="1">
    <citation type="submission" date="2019-08" db="EMBL/GenBank/DDBJ databases">
        <title>Actinomadura sp. nov. CYP1-5 isolated from mountain soil.</title>
        <authorList>
            <person name="Songsumanus A."/>
            <person name="Kuncharoen N."/>
            <person name="Kudo T."/>
            <person name="Yuki M."/>
            <person name="Igarashi Y."/>
            <person name="Tanasupawat S."/>
        </authorList>
    </citation>
    <scope>NUCLEOTIDE SEQUENCE [LARGE SCALE GENOMIC DNA]</scope>
    <source>
        <strain evidence="1 2">CYP1-5</strain>
    </source>
</reference>
<proteinExistence type="predicted"/>
<evidence type="ECO:0000313" key="2">
    <source>
        <dbReference type="Proteomes" id="UP000323505"/>
    </source>
</evidence>
<accession>A0A5D3FGP6</accession>
<dbReference type="AlphaFoldDB" id="A0A5D3FGP6"/>
<dbReference type="EMBL" id="VSRQ01000005">
    <property type="protein sequence ID" value="TYK47152.1"/>
    <property type="molecule type" value="Genomic_DNA"/>
</dbReference>
<evidence type="ECO:0000313" key="1">
    <source>
        <dbReference type="EMBL" id="TYK47152.1"/>
    </source>
</evidence>
<organism evidence="1 2">
    <name type="scientific">Actinomadura decatromicini</name>
    <dbReference type="NCBI Taxonomy" id="2604572"/>
    <lineage>
        <taxon>Bacteria</taxon>
        <taxon>Bacillati</taxon>
        <taxon>Actinomycetota</taxon>
        <taxon>Actinomycetes</taxon>
        <taxon>Streptosporangiales</taxon>
        <taxon>Thermomonosporaceae</taxon>
        <taxon>Actinomadura</taxon>
    </lineage>
</organism>
<comment type="caution">
    <text evidence="1">The sequence shown here is derived from an EMBL/GenBank/DDBJ whole genome shotgun (WGS) entry which is preliminary data.</text>
</comment>
<dbReference type="Proteomes" id="UP000323505">
    <property type="component" value="Unassembled WGS sequence"/>
</dbReference>
<gene>
    <name evidence="1" type="ORF">FXF68_25455</name>
</gene>
<name>A0A5D3FGP6_9ACTN</name>
<sequence length="69" mass="8279">MTWSEVLAEWRLIEADLHDVYGIDAESGILADRTWRWLKVRIEGLFAADTRLYRRFRPPAKDEQQPEQY</sequence>
<protein>
    <submittedName>
        <fullName evidence="1">Uncharacterized protein</fullName>
    </submittedName>
</protein>